<name>A0A3M0A2B7_9GAMM</name>
<evidence type="ECO:0000256" key="2">
    <source>
        <dbReference type="ARBA" id="ARBA00008571"/>
    </source>
</evidence>
<dbReference type="AlphaFoldDB" id="A0A3M0A2B7"/>
<organism evidence="6 7">
    <name type="scientific">Umboniibacter marinipuniceus</name>
    <dbReference type="NCBI Taxonomy" id="569599"/>
    <lineage>
        <taxon>Bacteria</taxon>
        <taxon>Pseudomonadati</taxon>
        <taxon>Pseudomonadota</taxon>
        <taxon>Gammaproteobacteria</taxon>
        <taxon>Cellvibrionales</taxon>
        <taxon>Cellvibrionaceae</taxon>
        <taxon>Umboniibacter</taxon>
    </lineage>
</organism>
<comment type="subcellular location">
    <subcellularLocation>
        <location evidence="1">Cytoplasm</location>
    </subcellularLocation>
</comment>
<gene>
    <name evidence="6" type="ORF">DFR27_1771</name>
</gene>
<keyword evidence="5" id="KW-0143">Chaperone</keyword>
<dbReference type="InterPro" id="IPR005631">
    <property type="entry name" value="SDH"/>
</dbReference>
<dbReference type="SUPFAM" id="SSF109910">
    <property type="entry name" value="YgfY-like"/>
    <property type="match status" value="1"/>
</dbReference>
<dbReference type="Pfam" id="PF03937">
    <property type="entry name" value="Sdh5"/>
    <property type="match status" value="1"/>
</dbReference>
<dbReference type="OrthoDB" id="9180899at2"/>
<reference evidence="6 7" key="1">
    <citation type="submission" date="2018-10" db="EMBL/GenBank/DDBJ databases">
        <title>Genomic Encyclopedia of Type Strains, Phase IV (KMG-IV): sequencing the most valuable type-strain genomes for metagenomic binning, comparative biology and taxonomic classification.</title>
        <authorList>
            <person name="Goeker M."/>
        </authorList>
    </citation>
    <scope>NUCLEOTIDE SEQUENCE [LARGE SCALE GENOMIC DNA]</scope>
    <source>
        <strain evidence="6 7">DSM 25080</strain>
    </source>
</reference>
<dbReference type="Gene3D" id="1.10.150.250">
    <property type="entry name" value="Flavinator of succinate dehydrogenase"/>
    <property type="match status" value="1"/>
</dbReference>
<evidence type="ECO:0000313" key="7">
    <source>
        <dbReference type="Proteomes" id="UP000267187"/>
    </source>
</evidence>
<protein>
    <recommendedName>
        <fullName evidence="3">FAD assembly factor SdhE</fullName>
    </recommendedName>
</protein>
<evidence type="ECO:0000313" key="6">
    <source>
        <dbReference type="EMBL" id="RMA79331.1"/>
    </source>
</evidence>
<dbReference type="GO" id="GO:0006105">
    <property type="term" value="P:succinate metabolic process"/>
    <property type="evidence" value="ECO:0007669"/>
    <property type="project" value="TreeGrafter"/>
</dbReference>
<dbReference type="PANTHER" id="PTHR39585">
    <property type="entry name" value="FAD ASSEMBLY FACTOR SDHE"/>
    <property type="match status" value="1"/>
</dbReference>
<evidence type="ECO:0000256" key="1">
    <source>
        <dbReference type="ARBA" id="ARBA00004496"/>
    </source>
</evidence>
<dbReference type="GO" id="GO:0005737">
    <property type="term" value="C:cytoplasm"/>
    <property type="evidence" value="ECO:0007669"/>
    <property type="project" value="UniProtKB-SubCell"/>
</dbReference>
<accession>A0A3M0A2B7</accession>
<proteinExistence type="inferred from homology"/>
<evidence type="ECO:0000256" key="5">
    <source>
        <dbReference type="ARBA" id="ARBA00023186"/>
    </source>
</evidence>
<evidence type="ECO:0000256" key="4">
    <source>
        <dbReference type="ARBA" id="ARBA00022490"/>
    </source>
</evidence>
<comment type="similarity">
    <text evidence="2">Belongs to the SdhE FAD assembly factor family.</text>
</comment>
<sequence length="85" mass="9949">MTDLFAQNRIAWASRRGMLELDLVLGPFVEFEYEGLDQADKVRYVSLLEEQDQDLFRWFLKADLPEDPEHAAMVRLILDRHAARG</sequence>
<dbReference type="Proteomes" id="UP000267187">
    <property type="component" value="Unassembled WGS sequence"/>
</dbReference>
<keyword evidence="4" id="KW-0963">Cytoplasm</keyword>
<dbReference type="RefSeq" id="WP_121877091.1">
    <property type="nucleotide sequence ID" value="NZ_REFJ01000004.1"/>
</dbReference>
<keyword evidence="7" id="KW-1185">Reference proteome</keyword>
<dbReference type="InterPro" id="IPR036714">
    <property type="entry name" value="SDH_sf"/>
</dbReference>
<dbReference type="PANTHER" id="PTHR39585:SF1">
    <property type="entry name" value="FAD ASSEMBLY FACTOR SDHE"/>
    <property type="match status" value="1"/>
</dbReference>
<evidence type="ECO:0000256" key="3">
    <source>
        <dbReference type="ARBA" id="ARBA00019418"/>
    </source>
</evidence>
<dbReference type="InterPro" id="IPR050531">
    <property type="entry name" value="SdhE_FAD_assembly_factor"/>
</dbReference>
<dbReference type="EMBL" id="REFJ01000004">
    <property type="protein sequence ID" value="RMA79331.1"/>
    <property type="molecule type" value="Genomic_DNA"/>
</dbReference>
<comment type="caution">
    <text evidence="6">The sequence shown here is derived from an EMBL/GenBank/DDBJ whole genome shotgun (WGS) entry which is preliminary data.</text>
</comment>